<dbReference type="EMBL" id="JAQMWT010000661">
    <property type="protein sequence ID" value="KAJ8598715.1"/>
    <property type="molecule type" value="Genomic_DNA"/>
</dbReference>
<feature type="domain" description="J" evidence="2">
    <location>
        <begin position="1"/>
        <end position="65"/>
    </location>
</feature>
<gene>
    <name evidence="3" type="ORF">CTAYLR_010779</name>
</gene>
<dbReference type="PANTHER" id="PTHR44825">
    <property type="match status" value="1"/>
</dbReference>
<protein>
    <recommendedName>
        <fullName evidence="2">J domain-containing protein</fullName>
    </recommendedName>
</protein>
<reference evidence="3" key="1">
    <citation type="submission" date="2023-01" db="EMBL/GenBank/DDBJ databases">
        <title>Metagenome sequencing of chrysophaentin producing Chrysophaeum taylorii.</title>
        <authorList>
            <person name="Davison J."/>
            <person name="Bewley C."/>
        </authorList>
    </citation>
    <scope>NUCLEOTIDE SEQUENCE</scope>
    <source>
        <strain evidence="3">NIES-1699</strain>
    </source>
</reference>
<keyword evidence="4" id="KW-1185">Reference proteome</keyword>
<dbReference type="InterPro" id="IPR001623">
    <property type="entry name" value="DnaJ_domain"/>
</dbReference>
<sequence>MRSLACHAADPIASTGRVAYLKLAKECHPDLHPNNPGATARFQRLSVAYESVKSAAARADYDRRRTQQQWSDFGQQRHTQAQAAATWAEAFQDAEAMFEALQTWWTDETAALEADIADFSTAMRTRRWGDAYVLLQKRSGLIIGVALPLIVLLRWPSAAFAVLRGLTPIITFLIGAVSRTLASNPRLLPLVAGLIHRIAATTWRRMAARARERNSSSRGEKK</sequence>
<dbReference type="Proteomes" id="UP001230188">
    <property type="component" value="Unassembled WGS sequence"/>
</dbReference>
<dbReference type="AlphaFoldDB" id="A0AAD7U5L2"/>
<dbReference type="SUPFAM" id="SSF46565">
    <property type="entry name" value="Chaperone J-domain"/>
    <property type="match status" value="1"/>
</dbReference>
<evidence type="ECO:0000259" key="2">
    <source>
        <dbReference type="PROSITE" id="PS50076"/>
    </source>
</evidence>
<proteinExistence type="predicted"/>
<organism evidence="3 4">
    <name type="scientific">Chrysophaeum taylorii</name>
    <dbReference type="NCBI Taxonomy" id="2483200"/>
    <lineage>
        <taxon>Eukaryota</taxon>
        <taxon>Sar</taxon>
        <taxon>Stramenopiles</taxon>
        <taxon>Ochrophyta</taxon>
        <taxon>Pelagophyceae</taxon>
        <taxon>Pelagomonadales</taxon>
        <taxon>Pelagomonadaceae</taxon>
        <taxon>Chrysophaeum</taxon>
    </lineage>
</organism>
<dbReference type="InterPro" id="IPR036869">
    <property type="entry name" value="J_dom_sf"/>
</dbReference>
<keyword evidence="1" id="KW-1133">Transmembrane helix</keyword>
<name>A0AAD7U5L2_9STRA</name>
<comment type="caution">
    <text evidence="3">The sequence shown here is derived from an EMBL/GenBank/DDBJ whole genome shotgun (WGS) entry which is preliminary data.</text>
</comment>
<dbReference type="InterPro" id="IPR052763">
    <property type="entry name" value="DnaJ_C4"/>
</dbReference>
<dbReference type="Pfam" id="PF00226">
    <property type="entry name" value="DnaJ"/>
    <property type="match status" value="1"/>
</dbReference>
<keyword evidence="1" id="KW-0472">Membrane</keyword>
<dbReference type="PROSITE" id="PS50076">
    <property type="entry name" value="DNAJ_2"/>
    <property type="match status" value="1"/>
</dbReference>
<evidence type="ECO:0000313" key="4">
    <source>
        <dbReference type="Proteomes" id="UP001230188"/>
    </source>
</evidence>
<evidence type="ECO:0000313" key="3">
    <source>
        <dbReference type="EMBL" id="KAJ8598715.1"/>
    </source>
</evidence>
<feature type="transmembrane region" description="Helical" evidence="1">
    <location>
        <begin position="131"/>
        <end position="152"/>
    </location>
</feature>
<keyword evidence="1" id="KW-0812">Transmembrane</keyword>
<evidence type="ECO:0000256" key="1">
    <source>
        <dbReference type="SAM" id="Phobius"/>
    </source>
</evidence>
<dbReference type="CDD" id="cd06257">
    <property type="entry name" value="DnaJ"/>
    <property type="match status" value="1"/>
</dbReference>
<accession>A0AAD7U5L2</accession>
<dbReference type="PANTHER" id="PTHR44825:SF1">
    <property type="entry name" value="DNAJ HOMOLOG SUBFAMILY C MEMBER 4"/>
    <property type="match status" value="1"/>
</dbReference>
<dbReference type="Gene3D" id="1.10.287.110">
    <property type="entry name" value="DnaJ domain"/>
    <property type="match status" value="1"/>
</dbReference>